<dbReference type="Proteomes" id="UP000823201">
    <property type="component" value="Unassembled WGS sequence"/>
</dbReference>
<comment type="caution">
    <text evidence="1">The sequence shown here is derived from an EMBL/GenBank/DDBJ whole genome shotgun (WGS) entry which is preliminary data.</text>
</comment>
<name>A0ABS2Q615_9BACL</name>
<reference evidence="1 2" key="1">
    <citation type="submission" date="2021-01" db="EMBL/GenBank/DDBJ databases">
        <title>Genomic Encyclopedia of Type Strains, Phase IV (KMG-IV): sequencing the most valuable type-strain genomes for metagenomic binning, comparative biology and taxonomic classification.</title>
        <authorList>
            <person name="Goeker M."/>
        </authorList>
    </citation>
    <scope>NUCLEOTIDE SEQUENCE [LARGE SCALE GENOMIC DNA]</scope>
    <source>
        <strain evidence="1 2">DSM 100968</strain>
    </source>
</reference>
<accession>A0ABS2Q615</accession>
<protein>
    <submittedName>
        <fullName evidence="1">Type II restriction enzyme</fullName>
        <ecNumber evidence="1">3.1.21.4</ecNumber>
    </submittedName>
</protein>
<evidence type="ECO:0000313" key="2">
    <source>
        <dbReference type="Proteomes" id="UP000823201"/>
    </source>
</evidence>
<dbReference type="EC" id="3.1.21.4" evidence="1"/>
<keyword evidence="2" id="KW-1185">Reference proteome</keyword>
<evidence type="ECO:0000313" key="1">
    <source>
        <dbReference type="EMBL" id="MBM7657163.1"/>
    </source>
</evidence>
<proteinExistence type="predicted"/>
<dbReference type="RefSeq" id="WP_239529456.1">
    <property type="nucleotide sequence ID" value="NZ_CBCRXA010000015.1"/>
</dbReference>
<gene>
    <name evidence="1" type="ORF">JOC27_000604</name>
</gene>
<dbReference type="EMBL" id="JAFBEV010000004">
    <property type="protein sequence ID" value="MBM7657163.1"/>
    <property type="molecule type" value="Genomic_DNA"/>
</dbReference>
<keyword evidence="1" id="KW-0378">Hydrolase</keyword>
<sequence>MADREIDNIIEEYIKDTESVYHTWFINNDERLKAFRTIKKGVNQVVTEIERRTFGNDFKGSSLEIVVTAIAEQKQIFEGAAHPFFWKPKLRIPDIYENIRNQLAFGRFLKACLLAKNEKQIFDEIIKLDQLKIKGLGPAVANIIYFLHPTMFPPFNTSIVRGFNALFSKKIKLGSWPAYLEMREYILSANQRSNLSKDLGAFTGLLFEIGSGRLVIPENVDHVLAIEDKKRLKMLKKRHDQVLHDSAEENAHSEMQYHLARLGKSLGYKVWIAQNDHKRQFNEKKLGEYSLHKLPLSEIDKRVSDTISLIDVLWLNQNDEIVSAFEVEKSTSIYSGILRLYDLSLSVDNTCRLFLVAPDQREKEIKAQLLRPSLQNEQSLKAAMAYILFSDLKCDCDAMCKFGTDIAVLNPISKTV</sequence>
<dbReference type="GO" id="GO:0009036">
    <property type="term" value="F:type II site-specific deoxyribonuclease activity"/>
    <property type="evidence" value="ECO:0007669"/>
    <property type="project" value="UniProtKB-EC"/>
</dbReference>
<organism evidence="1 2">
    <name type="scientific">Sporolactobacillus spathodeae</name>
    <dbReference type="NCBI Taxonomy" id="1465502"/>
    <lineage>
        <taxon>Bacteria</taxon>
        <taxon>Bacillati</taxon>
        <taxon>Bacillota</taxon>
        <taxon>Bacilli</taxon>
        <taxon>Bacillales</taxon>
        <taxon>Sporolactobacillaceae</taxon>
        <taxon>Sporolactobacillus</taxon>
    </lineage>
</organism>